<protein>
    <submittedName>
        <fullName evidence="1">Uncharacterized protein</fullName>
    </submittedName>
</protein>
<comment type="caution">
    <text evidence="1">The sequence shown here is derived from an EMBL/GenBank/DDBJ whole genome shotgun (WGS) entry which is preliminary data.</text>
</comment>
<accession>A0A8T2PNX3</accession>
<dbReference type="EMBL" id="JAFBMS010000004">
    <property type="protein sequence ID" value="KAG9353008.1"/>
    <property type="molecule type" value="Genomic_DNA"/>
</dbReference>
<gene>
    <name evidence="1" type="ORF">JZ751_017584</name>
</gene>
<name>A0A8T2PNX3_9TELE</name>
<evidence type="ECO:0000313" key="2">
    <source>
        <dbReference type="Proteomes" id="UP000824540"/>
    </source>
</evidence>
<proteinExistence type="predicted"/>
<keyword evidence="2" id="KW-1185">Reference proteome</keyword>
<dbReference type="Proteomes" id="UP000824540">
    <property type="component" value="Unassembled WGS sequence"/>
</dbReference>
<dbReference type="AlphaFoldDB" id="A0A8T2PNX3"/>
<reference evidence="1" key="1">
    <citation type="thesis" date="2021" institute="BYU ScholarsArchive" country="Provo, UT, USA">
        <title>Applications of and Algorithms for Genome Assembly and Genomic Analyses with an Emphasis on Marine Teleosts.</title>
        <authorList>
            <person name="Pickett B.D."/>
        </authorList>
    </citation>
    <scope>NUCLEOTIDE SEQUENCE</scope>
    <source>
        <strain evidence="1">HI-2016</strain>
    </source>
</reference>
<organism evidence="1 2">
    <name type="scientific">Albula glossodonta</name>
    <name type="common">roundjaw bonefish</name>
    <dbReference type="NCBI Taxonomy" id="121402"/>
    <lineage>
        <taxon>Eukaryota</taxon>
        <taxon>Metazoa</taxon>
        <taxon>Chordata</taxon>
        <taxon>Craniata</taxon>
        <taxon>Vertebrata</taxon>
        <taxon>Euteleostomi</taxon>
        <taxon>Actinopterygii</taxon>
        <taxon>Neopterygii</taxon>
        <taxon>Teleostei</taxon>
        <taxon>Albuliformes</taxon>
        <taxon>Albulidae</taxon>
        <taxon>Albula</taxon>
    </lineage>
</organism>
<evidence type="ECO:0000313" key="1">
    <source>
        <dbReference type="EMBL" id="KAG9353008.1"/>
    </source>
</evidence>
<sequence length="237" mass="25989">MVSSSVWHCSDRSMKSASLALNVPTIVRNIYHSQGLLVLLLRQTSKPIPEFEQEVQVLKALVGFHHQGVNLFLNLVIQAGHRVHAIPALREAVSAVRALLASVAPASLCRATNRASSSTSFIRAFCSLMHRWTSCHGEPDAEISANLTLHEIPALEPYNPNSMPMKALITHSSQVEETAARLLGRHREWAAGPEGGVTDLGVRRLLGQGGLGLFILSVYGRWRGQVFSFGGKRDIWQ</sequence>